<dbReference type="EMBL" id="CM017631">
    <property type="protein sequence ID" value="TYH54726.1"/>
    <property type="molecule type" value="Genomic_DNA"/>
</dbReference>
<evidence type="ECO:0000313" key="1">
    <source>
        <dbReference type="EMBL" id="TYH54726.1"/>
    </source>
</evidence>
<keyword evidence="2" id="KW-1185">Reference proteome</keyword>
<dbReference type="Proteomes" id="UP000322667">
    <property type="component" value="Chromosome D09"/>
</dbReference>
<gene>
    <name evidence="1" type="ORF">ES332_D09G189800v1</name>
</gene>
<sequence>MTEPATRFVGDVYSVCNICGGARGRANMQNVASLGRGGCGAKHTATRVSEGLFWVTLYLG</sequence>
<accession>A0A5D2JJV9</accession>
<protein>
    <submittedName>
        <fullName evidence="1">Uncharacterized protein</fullName>
    </submittedName>
</protein>
<organism evidence="1 2">
    <name type="scientific">Gossypium tomentosum</name>
    <name type="common">Hawaiian cotton</name>
    <name type="synonym">Gossypium sandvicense</name>
    <dbReference type="NCBI Taxonomy" id="34277"/>
    <lineage>
        <taxon>Eukaryota</taxon>
        <taxon>Viridiplantae</taxon>
        <taxon>Streptophyta</taxon>
        <taxon>Embryophyta</taxon>
        <taxon>Tracheophyta</taxon>
        <taxon>Spermatophyta</taxon>
        <taxon>Magnoliopsida</taxon>
        <taxon>eudicotyledons</taxon>
        <taxon>Gunneridae</taxon>
        <taxon>Pentapetalae</taxon>
        <taxon>rosids</taxon>
        <taxon>malvids</taxon>
        <taxon>Malvales</taxon>
        <taxon>Malvaceae</taxon>
        <taxon>Malvoideae</taxon>
        <taxon>Gossypium</taxon>
    </lineage>
</organism>
<name>A0A5D2JJV9_GOSTO</name>
<proteinExistence type="predicted"/>
<reference evidence="1 2" key="1">
    <citation type="submission" date="2019-07" db="EMBL/GenBank/DDBJ databases">
        <title>WGS assembly of Gossypium tomentosum.</title>
        <authorList>
            <person name="Chen Z.J."/>
            <person name="Sreedasyam A."/>
            <person name="Ando A."/>
            <person name="Song Q."/>
            <person name="De L."/>
            <person name="Hulse-Kemp A."/>
            <person name="Ding M."/>
            <person name="Ye W."/>
            <person name="Kirkbride R."/>
            <person name="Jenkins J."/>
            <person name="Plott C."/>
            <person name="Lovell J."/>
            <person name="Lin Y.-M."/>
            <person name="Vaughn R."/>
            <person name="Liu B."/>
            <person name="Li W."/>
            <person name="Simpson S."/>
            <person name="Scheffler B."/>
            <person name="Saski C."/>
            <person name="Grover C."/>
            <person name="Hu G."/>
            <person name="Conover J."/>
            <person name="Carlson J."/>
            <person name="Shu S."/>
            <person name="Boston L."/>
            <person name="Williams M."/>
            <person name="Peterson D."/>
            <person name="Mcgee K."/>
            <person name="Jones D."/>
            <person name="Wendel J."/>
            <person name="Stelly D."/>
            <person name="Grimwood J."/>
            <person name="Schmutz J."/>
        </authorList>
    </citation>
    <scope>NUCLEOTIDE SEQUENCE [LARGE SCALE GENOMIC DNA]</scope>
    <source>
        <strain evidence="1">7179.01</strain>
    </source>
</reference>
<dbReference type="AlphaFoldDB" id="A0A5D2JJV9"/>
<evidence type="ECO:0000313" key="2">
    <source>
        <dbReference type="Proteomes" id="UP000322667"/>
    </source>
</evidence>